<evidence type="ECO:0000256" key="12">
    <source>
        <dbReference type="ARBA" id="ARBA00034003"/>
    </source>
</evidence>
<protein>
    <recommendedName>
        <fullName evidence="14">DNA ligase</fullName>
        <ecNumber evidence="14">6.5.1.1</ecNumber>
    </recommendedName>
</protein>
<dbReference type="PROSITE" id="PS50160">
    <property type="entry name" value="DNA_LIGASE_A3"/>
    <property type="match status" value="1"/>
</dbReference>
<evidence type="ECO:0000259" key="16">
    <source>
        <dbReference type="PROSITE" id="PS50160"/>
    </source>
</evidence>
<dbReference type="InterPro" id="IPR012340">
    <property type="entry name" value="NA-bd_OB-fold"/>
</dbReference>
<keyword evidence="8" id="KW-0460">Magnesium</keyword>
<organism evidence="17 18">
    <name type="scientific">Gordonia alkanivorans NBRC 16433</name>
    <dbReference type="NCBI Taxonomy" id="1027371"/>
    <lineage>
        <taxon>Bacteria</taxon>
        <taxon>Bacillati</taxon>
        <taxon>Actinomycetota</taxon>
        <taxon>Actinomycetes</taxon>
        <taxon>Mycobacteriales</taxon>
        <taxon>Gordoniaceae</taxon>
        <taxon>Gordonia</taxon>
    </lineage>
</organism>
<evidence type="ECO:0000256" key="4">
    <source>
        <dbReference type="ARBA" id="ARBA00022723"/>
    </source>
</evidence>
<evidence type="ECO:0000256" key="10">
    <source>
        <dbReference type="ARBA" id="ARBA00023204"/>
    </source>
</evidence>
<gene>
    <name evidence="17" type="primary">ligB</name>
    <name evidence="17" type="ORF">GOALK_114_00150</name>
</gene>
<proteinExistence type="inferred from homology"/>
<evidence type="ECO:0000256" key="2">
    <source>
        <dbReference type="ARBA" id="ARBA00022618"/>
    </source>
</evidence>
<dbReference type="FunFam" id="2.40.50.140:FF:000163">
    <property type="entry name" value="Probable DNA ligase"/>
    <property type="match status" value="1"/>
</dbReference>
<dbReference type="PANTHER" id="PTHR45674">
    <property type="entry name" value="DNA LIGASE 1/3 FAMILY MEMBER"/>
    <property type="match status" value="1"/>
</dbReference>
<keyword evidence="4" id="KW-0479">Metal-binding</keyword>
<evidence type="ECO:0000256" key="8">
    <source>
        <dbReference type="ARBA" id="ARBA00022842"/>
    </source>
</evidence>
<dbReference type="GO" id="GO:0003910">
    <property type="term" value="F:DNA ligase (ATP) activity"/>
    <property type="evidence" value="ECO:0007669"/>
    <property type="project" value="UniProtKB-EC"/>
</dbReference>
<keyword evidence="7 14" id="KW-0067">ATP-binding</keyword>
<keyword evidence="6 14" id="KW-0227">DNA damage</keyword>
<keyword evidence="3" id="KW-0235">DNA replication</keyword>
<dbReference type="CDD" id="cd07901">
    <property type="entry name" value="Adenylation_DNA_ligase_Arch_LigB"/>
    <property type="match status" value="1"/>
</dbReference>
<dbReference type="AlphaFoldDB" id="F9W1H6"/>
<dbReference type="NCBIfam" id="TIGR00574">
    <property type="entry name" value="dnl1"/>
    <property type="match status" value="1"/>
</dbReference>
<comment type="similarity">
    <text evidence="15">Belongs to the ATP-dependent DNA ligase family.</text>
</comment>
<dbReference type="PANTHER" id="PTHR45674:SF13">
    <property type="entry name" value="DNA LIGASE-RELATED"/>
    <property type="match status" value="1"/>
</dbReference>
<dbReference type="InterPro" id="IPR012310">
    <property type="entry name" value="DNA_ligase_ATP-dep_cent"/>
</dbReference>
<dbReference type="InterPro" id="IPR000977">
    <property type="entry name" value="DNA_ligase_ATP-dep"/>
</dbReference>
<dbReference type="GO" id="GO:0005524">
    <property type="term" value="F:ATP binding"/>
    <property type="evidence" value="ECO:0007669"/>
    <property type="project" value="UniProtKB-KW"/>
</dbReference>
<comment type="caution">
    <text evidence="17">The sequence shown here is derived from an EMBL/GenBank/DDBJ whole genome shotgun (WGS) entry which is preliminary data.</text>
</comment>
<dbReference type="InterPro" id="IPR012308">
    <property type="entry name" value="DNA_ligase_ATP-dep_N"/>
</dbReference>
<dbReference type="InterPro" id="IPR036599">
    <property type="entry name" value="DNA_ligase_N_sf"/>
</dbReference>
<sequence length="515" mass="55218">MSDPAGTFGGMKLIDVVQTSSDVARDRSRTRKTEVLAGLLATAADAELPIVVAWLSGEIPQGRLGVGWRSLSKLASEPAGEPSLEVAEVDAAFGELAAASGPGSTTRRAEILAAMFAAATEPEQKFLIALLTGELRQGALAGVMTDAIAKVTGESLTAVRRVHMLTGSLPETAALARFGAEALAGVGLEVGRAVEPMLATPADNLDAALELLGPDLVVDYKLDGARIQVHRKGTDISVYTRTLRDVTGNVPDLVEVIAGLPCDSVILDGETLMLSDDGRPRSFQDTMSRFGSGPTAAGEPERLLKPFFFDCLHLDGVDLIDRPLSERLAAIDSIAPQLRIPAVTRPTAAEARRHFDAAMADGHEGVMVKSLDGLYVAGRRGKAWQKVKPTHTFDLVVLGAEWGSGRRTGWLSNLHLGARDPETGGFIMVGKTFKGLTDEILRWQTEEFPKHATHRDTHTVHLRPEIVVEIELDGAQRSSRYPGGVALRFARVVRYRPDKTPDLADSIEAIRALLK</sequence>
<comment type="catalytic activity">
    <reaction evidence="12 14">
        <text>ATP + (deoxyribonucleotide)n-3'-hydroxyl + 5'-phospho-(deoxyribonucleotide)m = (deoxyribonucleotide)n+m + AMP + diphosphate.</text>
        <dbReference type="EC" id="6.5.1.1"/>
    </reaction>
</comment>
<keyword evidence="5 14" id="KW-0547">Nucleotide-binding</keyword>
<evidence type="ECO:0000256" key="7">
    <source>
        <dbReference type="ARBA" id="ARBA00022840"/>
    </source>
</evidence>
<evidence type="ECO:0000256" key="15">
    <source>
        <dbReference type="RuleBase" id="RU004196"/>
    </source>
</evidence>
<evidence type="ECO:0000256" key="6">
    <source>
        <dbReference type="ARBA" id="ARBA00022763"/>
    </source>
</evidence>
<reference evidence="17 18" key="1">
    <citation type="submission" date="2011-05" db="EMBL/GenBank/DDBJ databases">
        <title>Whole genome shotgun sequence of Gordonia alkanivorans NBRC 16433.</title>
        <authorList>
            <person name="Hosoyama A."/>
            <person name="Nakamura S."/>
            <person name="Takarada H."/>
            <person name="Tsuchikane K."/>
            <person name="Yamazaki S."/>
            <person name="Fujita N."/>
        </authorList>
    </citation>
    <scope>NUCLEOTIDE SEQUENCE [LARGE SCALE GENOMIC DNA]</scope>
    <source>
        <strain evidence="17 18">NBRC 16433</strain>
    </source>
</reference>
<dbReference type="InterPro" id="IPR016059">
    <property type="entry name" value="DNA_ligase_ATP-dep_CS"/>
</dbReference>
<accession>F9W1H6</accession>
<dbReference type="GO" id="GO:0051301">
    <property type="term" value="P:cell division"/>
    <property type="evidence" value="ECO:0007669"/>
    <property type="project" value="UniProtKB-KW"/>
</dbReference>
<dbReference type="STRING" id="1027371.GOALK_114_00150"/>
<evidence type="ECO:0000256" key="11">
    <source>
        <dbReference type="ARBA" id="ARBA00023306"/>
    </source>
</evidence>
<evidence type="ECO:0000256" key="3">
    <source>
        <dbReference type="ARBA" id="ARBA00022705"/>
    </source>
</evidence>
<dbReference type="GO" id="GO:0046872">
    <property type="term" value="F:metal ion binding"/>
    <property type="evidence" value="ECO:0007669"/>
    <property type="project" value="UniProtKB-KW"/>
</dbReference>
<evidence type="ECO:0000256" key="14">
    <source>
        <dbReference type="RuleBase" id="RU000617"/>
    </source>
</evidence>
<keyword evidence="9 14" id="KW-0233">DNA recombination</keyword>
<dbReference type="Gene3D" id="2.40.50.140">
    <property type="entry name" value="Nucleic acid-binding proteins"/>
    <property type="match status" value="1"/>
</dbReference>
<comment type="function">
    <text evidence="13">DNA ligase that seals nicks in double-stranded DNA during DNA replication, DNA recombination and DNA repair.</text>
</comment>
<keyword evidence="10 14" id="KW-0234">DNA repair</keyword>
<dbReference type="SUPFAM" id="SSF56091">
    <property type="entry name" value="DNA ligase/mRNA capping enzyme, catalytic domain"/>
    <property type="match status" value="1"/>
</dbReference>
<dbReference type="PROSITE" id="PS00697">
    <property type="entry name" value="DNA_LIGASE_A1"/>
    <property type="match status" value="1"/>
</dbReference>
<dbReference type="Gene3D" id="3.30.470.30">
    <property type="entry name" value="DNA ligase/mRNA capping enzyme"/>
    <property type="match status" value="1"/>
</dbReference>
<keyword evidence="2" id="KW-0132">Cell division</keyword>
<dbReference type="EMBL" id="BACI01000114">
    <property type="protein sequence ID" value="GAA14715.1"/>
    <property type="molecule type" value="Genomic_DNA"/>
</dbReference>
<name>F9W1H6_9ACTN</name>
<keyword evidence="11" id="KW-0131">Cell cycle</keyword>
<dbReference type="GO" id="GO:0006260">
    <property type="term" value="P:DNA replication"/>
    <property type="evidence" value="ECO:0007669"/>
    <property type="project" value="UniProtKB-KW"/>
</dbReference>
<evidence type="ECO:0000256" key="5">
    <source>
        <dbReference type="ARBA" id="ARBA00022741"/>
    </source>
</evidence>
<evidence type="ECO:0000256" key="1">
    <source>
        <dbReference type="ARBA" id="ARBA00022598"/>
    </source>
</evidence>
<dbReference type="InterPro" id="IPR050191">
    <property type="entry name" value="ATP-dep_DNA_ligase"/>
</dbReference>
<dbReference type="NCBIfam" id="NF002868">
    <property type="entry name" value="PRK03180.1"/>
    <property type="match status" value="1"/>
</dbReference>
<dbReference type="Pfam" id="PF04675">
    <property type="entry name" value="DNA_ligase_A_N"/>
    <property type="match status" value="1"/>
</dbReference>
<dbReference type="Gene3D" id="1.10.3260.10">
    <property type="entry name" value="DNA ligase, ATP-dependent, N-terminal domain"/>
    <property type="match status" value="1"/>
</dbReference>
<dbReference type="GO" id="GO:0006310">
    <property type="term" value="P:DNA recombination"/>
    <property type="evidence" value="ECO:0007669"/>
    <property type="project" value="UniProtKB-KW"/>
</dbReference>
<dbReference type="SUPFAM" id="SSF50249">
    <property type="entry name" value="Nucleic acid-binding proteins"/>
    <property type="match status" value="1"/>
</dbReference>
<dbReference type="GO" id="GO:0003677">
    <property type="term" value="F:DNA binding"/>
    <property type="evidence" value="ECO:0007669"/>
    <property type="project" value="InterPro"/>
</dbReference>
<keyword evidence="1 14" id="KW-0436">Ligase</keyword>
<dbReference type="eggNOG" id="COG1793">
    <property type="taxonomic scope" value="Bacteria"/>
</dbReference>
<dbReference type="Proteomes" id="UP000003558">
    <property type="component" value="Unassembled WGS sequence"/>
</dbReference>
<evidence type="ECO:0000313" key="18">
    <source>
        <dbReference type="Proteomes" id="UP000003558"/>
    </source>
</evidence>
<dbReference type="SUPFAM" id="SSF117018">
    <property type="entry name" value="ATP-dependent DNA ligase DNA-binding domain"/>
    <property type="match status" value="1"/>
</dbReference>
<dbReference type="CDD" id="cd07972">
    <property type="entry name" value="OBF_DNA_ligase_Arch_LigB"/>
    <property type="match status" value="1"/>
</dbReference>
<dbReference type="GO" id="GO:0006281">
    <property type="term" value="P:DNA repair"/>
    <property type="evidence" value="ECO:0007669"/>
    <property type="project" value="UniProtKB-KW"/>
</dbReference>
<feature type="domain" description="ATP-dependent DNA ligase family profile" evidence="16">
    <location>
        <begin position="307"/>
        <end position="420"/>
    </location>
</feature>
<evidence type="ECO:0000256" key="9">
    <source>
        <dbReference type="ARBA" id="ARBA00023172"/>
    </source>
</evidence>
<evidence type="ECO:0000313" key="17">
    <source>
        <dbReference type="EMBL" id="GAA14715.1"/>
    </source>
</evidence>
<dbReference type="EC" id="6.5.1.1" evidence="14"/>
<dbReference type="InterPro" id="IPR012309">
    <property type="entry name" value="DNA_ligase_ATP-dep_C"/>
</dbReference>
<dbReference type="Pfam" id="PF04679">
    <property type="entry name" value="DNA_ligase_A_C"/>
    <property type="match status" value="1"/>
</dbReference>
<dbReference type="Pfam" id="PF01068">
    <property type="entry name" value="DNA_ligase_A_M"/>
    <property type="match status" value="1"/>
</dbReference>
<dbReference type="GO" id="GO:0071897">
    <property type="term" value="P:DNA biosynthetic process"/>
    <property type="evidence" value="ECO:0007669"/>
    <property type="project" value="InterPro"/>
</dbReference>
<evidence type="ECO:0000256" key="13">
    <source>
        <dbReference type="ARBA" id="ARBA00054532"/>
    </source>
</evidence>